<gene>
    <name evidence="1" type="ORF">FNL38_1011129</name>
</gene>
<dbReference type="AlphaFoldDB" id="A0A652YYI2"/>
<protein>
    <submittedName>
        <fullName evidence="1">Uncharacterized protein</fullName>
    </submittedName>
</protein>
<comment type="caution">
    <text evidence="1">The sequence shown here is derived from an EMBL/GenBank/DDBJ whole genome shotgun (WGS) entry which is preliminary data.</text>
</comment>
<organism evidence="1">
    <name type="scientific">Nocardia globerula</name>
    <dbReference type="NCBI Taxonomy" id="1818"/>
    <lineage>
        <taxon>Bacteria</taxon>
        <taxon>Bacillati</taxon>
        <taxon>Actinomycetota</taxon>
        <taxon>Actinomycetes</taxon>
        <taxon>Mycobacteriales</taxon>
        <taxon>Nocardiaceae</taxon>
        <taxon>Nocardia</taxon>
    </lineage>
</organism>
<name>A0A652YYI2_NOCGL</name>
<evidence type="ECO:0000313" key="1">
    <source>
        <dbReference type="EMBL" id="TYQ08752.1"/>
    </source>
</evidence>
<accession>A0A652YYI2</accession>
<proteinExistence type="predicted"/>
<reference evidence="1" key="1">
    <citation type="submission" date="2019-07" db="EMBL/GenBank/DDBJ databases">
        <title>Genomic Encyclopedia of Type Strains, Phase IV (KMG-IV): sequencing the most valuable type-strain genomes for metagenomic binning, comparative biology and taxonomic classification.</title>
        <authorList>
            <person name="Goeker M."/>
        </authorList>
    </citation>
    <scope>NUCLEOTIDE SEQUENCE</scope>
    <source>
        <strain evidence="1">DSM 44596</strain>
    </source>
</reference>
<dbReference type="EMBL" id="VNIQ01000001">
    <property type="protein sequence ID" value="TYQ08752.1"/>
    <property type="molecule type" value="Genomic_DNA"/>
</dbReference>
<sequence>MSARAVGSALAGIAVVALVVGAGLLNPVPTPPVGTDSLGPDSGELVSDYLDRARESFDAVEGSAWALASFAAPMTADDVIAATPGVRVSEVLFRVPLDRVQTPMVAIAVPDNNDAIRRAPGAAATRLAAMTGVDERQKRVAEVSSRLLSQGCACAIGAVVHGTAQELATLAGTPSIRALEALPEDGTPWRAAVRPLLPEYVDVVRVGPDDGPVP</sequence>